<dbReference type="InterPro" id="IPR007052">
    <property type="entry name" value="CS_dom"/>
</dbReference>
<dbReference type="GO" id="GO:0005634">
    <property type="term" value="C:nucleus"/>
    <property type="evidence" value="ECO:0007669"/>
    <property type="project" value="TreeGrafter"/>
</dbReference>
<feature type="region of interest" description="Disordered" evidence="2">
    <location>
        <begin position="120"/>
        <end position="166"/>
    </location>
</feature>
<dbReference type="PROSITE" id="PS51203">
    <property type="entry name" value="CS"/>
    <property type="match status" value="1"/>
</dbReference>
<dbReference type="InterPro" id="IPR008978">
    <property type="entry name" value="HSP20-like_chaperone"/>
</dbReference>
<dbReference type="GeneID" id="119744680"/>
<evidence type="ECO:0000259" key="3">
    <source>
        <dbReference type="PROSITE" id="PS51203"/>
    </source>
</evidence>
<dbReference type="GO" id="GO:0051087">
    <property type="term" value="F:protein-folding chaperone binding"/>
    <property type="evidence" value="ECO:0007669"/>
    <property type="project" value="TreeGrafter"/>
</dbReference>
<feature type="domain" description="CS" evidence="3">
    <location>
        <begin position="9"/>
        <end position="101"/>
    </location>
</feature>
<dbReference type="GO" id="GO:0006457">
    <property type="term" value="P:protein folding"/>
    <property type="evidence" value="ECO:0007669"/>
    <property type="project" value="TreeGrafter"/>
</dbReference>
<evidence type="ECO:0000256" key="1">
    <source>
        <dbReference type="ARBA" id="ARBA00025733"/>
    </source>
</evidence>
<dbReference type="PANTHER" id="PTHR22932">
    <property type="entry name" value="TELOMERASE-BINDING PROTEIN P23 HSP90 CO-CHAPERONE"/>
    <property type="match status" value="1"/>
</dbReference>
<dbReference type="EnsemblMetazoa" id="XM_038220742.1">
    <property type="protein sequence ID" value="XP_038076670.1"/>
    <property type="gene ID" value="LOC119744680"/>
</dbReference>
<dbReference type="GO" id="GO:0005829">
    <property type="term" value="C:cytosol"/>
    <property type="evidence" value="ECO:0007669"/>
    <property type="project" value="TreeGrafter"/>
</dbReference>
<dbReference type="CDD" id="cd06465">
    <property type="entry name" value="p23_hB-ind1_like"/>
    <property type="match status" value="1"/>
</dbReference>
<dbReference type="FunFam" id="2.60.40.790:FF:000013">
    <property type="entry name" value="Very-long-chain (3R)-3-hydroxyacyl-CoA dehydratase"/>
    <property type="match status" value="1"/>
</dbReference>
<protein>
    <recommendedName>
        <fullName evidence="3">CS domain-containing protein</fullName>
    </recommendedName>
</protein>
<evidence type="ECO:0000256" key="2">
    <source>
        <dbReference type="SAM" id="MobiDB-lite"/>
    </source>
</evidence>
<dbReference type="InterPro" id="IPR045250">
    <property type="entry name" value="p23-like"/>
</dbReference>
<evidence type="ECO:0000313" key="4">
    <source>
        <dbReference type="EnsemblMetazoa" id="XP_038076670.1"/>
    </source>
</evidence>
<sequence>MGDTSLVKKLHPPAKWAQRADTILLTISVEDIEKEQRELKVEDDRFFFHCKGGHEHHVYELDFKLYKEVDGSSLRQIPTDRELTFALKKKEPGTPFWPRLLESKEKQHWLKVDFNRWKDEDDSDVEEDGNFEDMMRKMGGGVPQGEMLEGINDEEDSDDEELPDLE</sequence>
<comment type="similarity">
    <text evidence="1">Belongs to the p23/wos2 family.</text>
</comment>
<reference evidence="4" key="1">
    <citation type="submission" date="2022-11" db="UniProtKB">
        <authorList>
            <consortium name="EnsemblMetazoa"/>
        </authorList>
    </citation>
    <scope>IDENTIFICATION</scope>
</reference>
<dbReference type="GO" id="GO:0051879">
    <property type="term" value="F:Hsp90 protein binding"/>
    <property type="evidence" value="ECO:0007669"/>
    <property type="project" value="InterPro"/>
</dbReference>
<dbReference type="PANTHER" id="PTHR22932:SF1">
    <property type="entry name" value="CO-CHAPERONE PROTEIN DAF-41"/>
    <property type="match status" value="1"/>
</dbReference>
<evidence type="ECO:0000313" key="5">
    <source>
        <dbReference type="Proteomes" id="UP000887568"/>
    </source>
</evidence>
<dbReference type="SUPFAM" id="SSF49764">
    <property type="entry name" value="HSP20-like chaperones"/>
    <property type="match status" value="1"/>
</dbReference>
<dbReference type="AlphaFoldDB" id="A0A914BL69"/>
<name>A0A914BL69_PATMI</name>
<proteinExistence type="inferred from homology"/>
<dbReference type="Gene3D" id="2.60.40.790">
    <property type="match status" value="1"/>
</dbReference>
<dbReference type="Proteomes" id="UP000887568">
    <property type="component" value="Unplaced"/>
</dbReference>
<feature type="compositionally biased region" description="Acidic residues" evidence="2">
    <location>
        <begin position="120"/>
        <end position="131"/>
    </location>
</feature>
<accession>A0A914BL69</accession>
<dbReference type="OrthoDB" id="1564555at2759"/>
<dbReference type="GO" id="GO:0051131">
    <property type="term" value="P:chaperone-mediated protein complex assembly"/>
    <property type="evidence" value="ECO:0007669"/>
    <property type="project" value="TreeGrafter"/>
</dbReference>
<keyword evidence="5" id="KW-1185">Reference proteome</keyword>
<feature type="compositionally biased region" description="Acidic residues" evidence="2">
    <location>
        <begin position="151"/>
        <end position="166"/>
    </location>
</feature>
<dbReference type="OMA" id="EEGPYWP"/>
<organism evidence="4 5">
    <name type="scientific">Patiria miniata</name>
    <name type="common">Bat star</name>
    <name type="synonym">Asterina miniata</name>
    <dbReference type="NCBI Taxonomy" id="46514"/>
    <lineage>
        <taxon>Eukaryota</taxon>
        <taxon>Metazoa</taxon>
        <taxon>Echinodermata</taxon>
        <taxon>Eleutherozoa</taxon>
        <taxon>Asterozoa</taxon>
        <taxon>Asteroidea</taxon>
        <taxon>Valvatacea</taxon>
        <taxon>Valvatida</taxon>
        <taxon>Asterinidae</taxon>
        <taxon>Patiria</taxon>
    </lineage>
</organism>
<dbReference type="RefSeq" id="XP_038076670.1">
    <property type="nucleotide sequence ID" value="XM_038220742.1"/>
</dbReference>